<keyword evidence="1" id="KW-0648">Protein biosynthesis</keyword>
<protein>
    <submittedName>
        <fullName evidence="1">Translation initiation factor IF-2</fullName>
    </submittedName>
</protein>
<name>A0ACB8UXY0_9EURO</name>
<organism evidence="1">
    <name type="scientific">Ophidiomyces ophidiicola</name>
    <dbReference type="NCBI Taxonomy" id="1387563"/>
    <lineage>
        <taxon>Eukaryota</taxon>
        <taxon>Fungi</taxon>
        <taxon>Dikarya</taxon>
        <taxon>Ascomycota</taxon>
        <taxon>Pezizomycotina</taxon>
        <taxon>Eurotiomycetes</taxon>
        <taxon>Eurotiomycetidae</taxon>
        <taxon>Onygenales</taxon>
        <taxon>Onygenaceae</taxon>
        <taxon>Ophidiomyces</taxon>
    </lineage>
</organism>
<accession>A0ACB8UXY0</accession>
<keyword evidence="1" id="KW-0396">Initiation factor</keyword>
<proteinExistence type="predicted"/>
<gene>
    <name evidence="1" type="primary">IFM1</name>
    <name evidence="1" type="ORF">LOY88_002883</name>
</gene>
<comment type="caution">
    <text evidence="1">The sequence shown here is derived from an EMBL/GenBank/DDBJ whole genome shotgun (WGS) entry which is preliminary data.</text>
</comment>
<sequence length="995" mass="110071">MMRRRSLVKALRCPDRHSVPFRNCAARIPYSLDTYRSARHFSFTYKLSYGDNGTATRPAISHTVPESPSTLKPAGSTFGFKGGWGKPVFGSKPQLTSYEIKQREEVLSQNAPPAKNPPSRSPLRFSQPPTTQPTAAAPESRISGTSTRQEQKQFRYVALGNTTAQAGHPPTTSSATPSYTEHSNPGSRREWGSFGSRFKRAPASEGFRPWKSVPMQNSSQDSQAAPIYNAVAEREAKFRENPDNWKFSGFRRVTLGHSSSVIDNADLPQLPSNQPEARASEQKEEAPVSSKEDIAEQTHGKIQSHVPETDEETWQAQKKRRKKDRKSVSVRGEHEDDDTPFGRSENSRKDKFDMDEVERKRIREHRKARKLEKEERKKRIRDNARTPIFLPDFISVSNLANALSVRPPLFLKSLKELGFEEATYDHILDAETAALIATEYDFDPIYDTHVEELVAQPIPDDISGWPLRPPVVTIMGHVDHGKTTILDWLRKSSIVASEHGGITQHIGAFSVTMPSGKQITFLDTPGHAAFLEMRKRGADVTDIVILVVAADDSVKPQTIEAIKHAKQANVPIIVAINKVDKPNVKIEAVKQDLAQHSVNVEDYGGDVQAVCVSGKTGQGMLDLEEAASTLAEMLDLRGDKEGNVEGWIVEATTKPAGKVATILVRRGTLRPGDIVVAGTAWSRIRTLKNEAGVEVDEALPGTPVEVDGWREQPLAGSEVLQTSTEQTAKAVVASRLEKEESQQLTTDTNAINEARREKRQQALAAEQARLQNEHGVSPSNNVKSGPKGIPFIIKADVSGSVEAIMNSISALGNNEVYARIIRSGVGQVSEFDIELAFASNGHILSFNQSIDPDKSRLADGFGVKILDHNIIYELINEVKAKLSEHLPPTKIHRVSGEAEIGQTFEITVKGRVKTLIAGCRVNNGVINRAHKVKVLRGKDKTVIYDGLIKSLKNIKKDVPEMRKGTECGLAFDNWTGFEVGDQIQTYEEFFEKRYL</sequence>
<reference evidence="1" key="1">
    <citation type="journal article" date="2022" name="bioRxiv">
        <title>Population genetic analysis of Ophidiomyces ophidiicola, the causative agent of snake fungal disease, indicates recent introductions to the USA.</title>
        <authorList>
            <person name="Ladner J.T."/>
            <person name="Palmer J.M."/>
            <person name="Ettinger C.L."/>
            <person name="Stajich J.E."/>
            <person name="Farrell T.M."/>
            <person name="Glorioso B.M."/>
            <person name="Lawson B."/>
            <person name="Price S.J."/>
            <person name="Stengle A.G."/>
            <person name="Grear D.A."/>
            <person name="Lorch J.M."/>
        </authorList>
    </citation>
    <scope>NUCLEOTIDE SEQUENCE</scope>
    <source>
        <strain evidence="1">NWHC 24266-5</strain>
    </source>
</reference>
<evidence type="ECO:0000313" key="1">
    <source>
        <dbReference type="EMBL" id="KAI2387924.1"/>
    </source>
</evidence>
<dbReference type="EMBL" id="JALBCA010000035">
    <property type="protein sequence ID" value="KAI2387924.1"/>
    <property type="molecule type" value="Genomic_DNA"/>
</dbReference>